<organism evidence="1 2">
    <name type="scientific">Cucumis melo var. makuwa</name>
    <name type="common">Oriental melon</name>
    <dbReference type="NCBI Taxonomy" id="1194695"/>
    <lineage>
        <taxon>Eukaryota</taxon>
        <taxon>Viridiplantae</taxon>
        <taxon>Streptophyta</taxon>
        <taxon>Embryophyta</taxon>
        <taxon>Tracheophyta</taxon>
        <taxon>Spermatophyta</taxon>
        <taxon>Magnoliopsida</taxon>
        <taxon>eudicotyledons</taxon>
        <taxon>Gunneridae</taxon>
        <taxon>Pentapetalae</taxon>
        <taxon>rosids</taxon>
        <taxon>fabids</taxon>
        <taxon>Cucurbitales</taxon>
        <taxon>Cucurbitaceae</taxon>
        <taxon>Benincaseae</taxon>
        <taxon>Cucumis</taxon>
    </lineage>
</organism>
<sequence length="378" mass="42406">MRSRRNVTLVFGARGHLGQSGCEDPVESLESCLYHARLASRRTTQSSIGGDPEGHPCRYDSNRIKLTGISRAARLATGGDAARLATGETRLGYTEARGAASHADAAHTRRGLDAALRFRLRARGRGAAPGSFVGWRHARRIGFEWRLRETAVRGSKRLPSARSERRGWLNFSDRRGAASFGCTDRLDRSDATRLGYPPDRSGAASAVLLRSKRRGEFRLGWRLRIRLQTRGGWFGFHSACRRAADRLRCLLEAGGVRRRRGEWRRLGFSLLLLFFFLLWGDEESHENGIELKVLPSHLKYVFLGEKNTSCHNFKGTYQRTKSKEVVKKEVLKLKDVGIIYPIPHSTWVSSILVVPKKISMAIVENSQDEFVSTCVSNS</sequence>
<gene>
    <name evidence="1" type="ORF">E6C27_scaffold226G00500</name>
</gene>
<comment type="caution">
    <text evidence="1">The sequence shown here is derived from an EMBL/GenBank/DDBJ whole genome shotgun (WGS) entry which is preliminary data.</text>
</comment>
<dbReference type="AlphaFoldDB" id="A0A5A7UMB9"/>
<protein>
    <submittedName>
        <fullName evidence="1">Uncharacterized protein</fullName>
    </submittedName>
</protein>
<evidence type="ECO:0000313" key="2">
    <source>
        <dbReference type="Proteomes" id="UP000321393"/>
    </source>
</evidence>
<name>A0A5A7UMB9_CUCMM</name>
<accession>A0A5A7UMB9</accession>
<dbReference type="Gene3D" id="3.10.10.10">
    <property type="entry name" value="HIV Type 1 Reverse Transcriptase, subunit A, domain 1"/>
    <property type="match status" value="1"/>
</dbReference>
<reference evidence="1 2" key="1">
    <citation type="submission" date="2019-08" db="EMBL/GenBank/DDBJ databases">
        <title>Draft genome sequences of two oriental melons (Cucumis melo L. var makuwa).</title>
        <authorList>
            <person name="Kwon S.-Y."/>
        </authorList>
    </citation>
    <scope>NUCLEOTIDE SEQUENCE [LARGE SCALE GENOMIC DNA]</scope>
    <source>
        <strain evidence="2">cv. SW 3</strain>
        <tissue evidence="1">Leaf</tissue>
    </source>
</reference>
<evidence type="ECO:0000313" key="1">
    <source>
        <dbReference type="EMBL" id="KAA0056280.1"/>
    </source>
</evidence>
<dbReference type="Proteomes" id="UP000321393">
    <property type="component" value="Unassembled WGS sequence"/>
</dbReference>
<proteinExistence type="predicted"/>
<dbReference type="EMBL" id="SSTE01007677">
    <property type="protein sequence ID" value="KAA0056280.1"/>
    <property type="molecule type" value="Genomic_DNA"/>
</dbReference>